<name>A0AAV5WAW9_9BILA</name>
<comment type="caution">
    <text evidence="2">The sequence shown here is derived from an EMBL/GenBank/DDBJ whole genome shotgun (WGS) entry which is preliminary data.</text>
</comment>
<organism evidence="2 3">
    <name type="scientific">Pristionchus fissidentatus</name>
    <dbReference type="NCBI Taxonomy" id="1538716"/>
    <lineage>
        <taxon>Eukaryota</taxon>
        <taxon>Metazoa</taxon>
        <taxon>Ecdysozoa</taxon>
        <taxon>Nematoda</taxon>
        <taxon>Chromadorea</taxon>
        <taxon>Rhabditida</taxon>
        <taxon>Rhabditina</taxon>
        <taxon>Diplogasteromorpha</taxon>
        <taxon>Diplogasteroidea</taxon>
        <taxon>Neodiplogasteridae</taxon>
        <taxon>Pristionchus</taxon>
    </lineage>
</organism>
<proteinExistence type="predicted"/>
<feature type="non-terminal residue" evidence="2">
    <location>
        <position position="116"/>
    </location>
</feature>
<feature type="region of interest" description="Disordered" evidence="1">
    <location>
        <begin position="1"/>
        <end position="21"/>
    </location>
</feature>
<dbReference type="Proteomes" id="UP001432322">
    <property type="component" value="Unassembled WGS sequence"/>
</dbReference>
<reference evidence="2" key="1">
    <citation type="submission" date="2023-10" db="EMBL/GenBank/DDBJ databases">
        <title>Genome assembly of Pristionchus species.</title>
        <authorList>
            <person name="Yoshida K."/>
            <person name="Sommer R.J."/>
        </authorList>
    </citation>
    <scope>NUCLEOTIDE SEQUENCE</scope>
    <source>
        <strain evidence="2">RS5133</strain>
    </source>
</reference>
<evidence type="ECO:0000313" key="2">
    <source>
        <dbReference type="EMBL" id="GMT27790.1"/>
    </source>
</evidence>
<dbReference type="AlphaFoldDB" id="A0AAV5WAW9"/>
<evidence type="ECO:0000313" key="3">
    <source>
        <dbReference type="Proteomes" id="UP001432322"/>
    </source>
</evidence>
<keyword evidence="3" id="KW-1185">Reference proteome</keyword>
<dbReference type="EMBL" id="BTSY01000005">
    <property type="protein sequence ID" value="GMT27790.1"/>
    <property type="molecule type" value="Genomic_DNA"/>
</dbReference>
<sequence length="116" mass="12846">MEVVTNANGDAGTKNVNDDSDNSRTLKLLVELDCLAPYRSICPAVHMFCSKKNERYYIAEIIIYNEEWMQYLTGGICAKMEGGKWRCATDMSGFPVKPMTDAEICEGLSSCSISSV</sequence>
<accession>A0AAV5WAW9</accession>
<evidence type="ECO:0000256" key="1">
    <source>
        <dbReference type="SAM" id="MobiDB-lite"/>
    </source>
</evidence>
<protein>
    <submittedName>
        <fullName evidence="2">Uncharacterized protein</fullName>
    </submittedName>
</protein>
<gene>
    <name evidence="2" type="ORF">PFISCL1PPCAC_19087</name>
</gene>